<evidence type="ECO:0000256" key="11">
    <source>
        <dbReference type="ARBA" id="ARBA00023136"/>
    </source>
</evidence>
<evidence type="ECO:0000313" key="15">
    <source>
        <dbReference type="EMBL" id="CAH0992379.1"/>
    </source>
</evidence>
<dbReference type="Gene3D" id="1.20.950.20">
    <property type="entry name" value="Transmembrane di-heme cytochromes, Chain C"/>
    <property type="match status" value="1"/>
</dbReference>
<proteinExistence type="inferred from homology"/>
<keyword evidence="3" id="KW-0813">Transport</keyword>
<dbReference type="InterPro" id="IPR052168">
    <property type="entry name" value="Cytochrome_b561_oxidase"/>
</dbReference>
<dbReference type="RefSeq" id="WP_237445069.1">
    <property type="nucleotide sequence ID" value="NZ_CAKLPX010000003.1"/>
</dbReference>
<dbReference type="Pfam" id="PF01292">
    <property type="entry name" value="Ni_hydr_CYTB"/>
    <property type="match status" value="1"/>
</dbReference>
<comment type="subcellular location">
    <subcellularLocation>
        <location evidence="2">Cell membrane</location>
        <topology evidence="2">Multi-pass membrane protein</topology>
    </subcellularLocation>
</comment>
<dbReference type="InterPro" id="IPR011577">
    <property type="entry name" value="Cyt_b561_bac/Ni-Hgenase"/>
</dbReference>
<feature type="transmembrane region" description="Helical" evidence="13">
    <location>
        <begin position="12"/>
        <end position="35"/>
    </location>
</feature>
<dbReference type="PANTHER" id="PTHR30529">
    <property type="entry name" value="CYTOCHROME B561"/>
    <property type="match status" value="1"/>
</dbReference>
<evidence type="ECO:0000256" key="3">
    <source>
        <dbReference type="ARBA" id="ARBA00022448"/>
    </source>
</evidence>
<evidence type="ECO:0000256" key="5">
    <source>
        <dbReference type="ARBA" id="ARBA00022617"/>
    </source>
</evidence>
<protein>
    <submittedName>
        <fullName evidence="15">Cytochrome b561</fullName>
    </submittedName>
</protein>
<keyword evidence="8" id="KW-0249">Electron transport</keyword>
<evidence type="ECO:0000256" key="13">
    <source>
        <dbReference type="SAM" id="Phobius"/>
    </source>
</evidence>
<evidence type="ECO:0000256" key="1">
    <source>
        <dbReference type="ARBA" id="ARBA00001970"/>
    </source>
</evidence>
<comment type="cofactor">
    <cofactor evidence="1">
        <name>heme b</name>
        <dbReference type="ChEBI" id="CHEBI:60344"/>
    </cofactor>
</comment>
<evidence type="ECO:0000256" key="6">
    <source>
        <dbReference type="ARBA" id="ARBA00022692"/>
    </source>
</evidence>
<keyword evidence="6 13" id="KW-0812">Transmembrane</keyword>
<keyword evidence="10" id="KW-0408">Iron</keyword>
<dbReference type="SUPFAM" id="SSF81342">
    <property type="entry name" value="Transmembrane di-heme cytochromes"/>
    <property type="match status" value="1"/>
</dbReference>
<keyword evidence="9 13" id="KW-1133">Transmembrane helix</keyword>
<dbReference type="EMBL" id="CAKLPX010000003">
    <property type="protein sequence ID" value="CAH0992379.1"/>
    <property type="molecule type" value="Genomic_DNA"/>
</dbReference>
<evidence type="ECO:0000256" key="10">
    <source>
        <dbReference type="ARBA" id="ARBA00023004"/>
    </source>
</evidence>
<evidence type="ECO:0000256" key="12">
    <source>
        <dbReference type="ARBA" id="ARBA00037975"/>
    </source>
</evidence>
<name>A0ABN8EMA6_9GAMM</name>
<sequence length="185" mass="21012">MQWRNNQQRWGMTAIFLHWLVAIAVIGLFGLGWWMTGLSYYDVWYKQGPYIHKSIALILFAVVIGRMVWRKLDPPPAHNTHHARWEINIAKITHGALYLLLLIIFVSGYLISTADGRAISVFDWFEVPATIQGITNQEDIAGAIHWYGACVLMTTVGLHALGALKHQIIDKDGTLSRMFGLVNKR</sequence>
<dbReference type="Proteomes" id="UP000838100">
    <property type="component" value="Unassembled WGS sequence"/>
</dbReference>
<comment type="similarity">
    <text evidence="12">Belongs to the cytochrome b561 family.</text>
</comment>
<feature type="transmembrane region" description="Helical" evidence="13">
    <location>
        <begin position="89"/>
        <end position="111"/>
    </location>
</feature>
<organism evidence="15 16">
    <name type="scientific">Sinobacterium norvegicum</name>
    <dbReference type="NCBI Taxonomy" id="1641715"/>
    <lineage>
        <taxon>Bacteria</taxon>
        <taxon>Pseudomonadati</taxon>
        <taxon>Pseudomonadota</taxon>
        <taxon>Gammaproteobacteria</taxon>
        <taxon>Cellvibrionales</taxon>
        <taxon>Spongiibacteraceae</taxon>
        <taxon>Sinobacterium</taxon>
    </lineage>
</organism>
<feature type="transmembrane region" description="Helical" evidence="13">
    <location>
        <begin position="144"/>
        <end position="164"/>
    </location>
</feature>
<keyword evidence="4" id="KW-1003">Cell membrane</keyword>
<evidence type="ECO:0000256" key="7">
    <source>
        <dbReference type="ARBA" id="ARBA00022723"/>
    </source>
</evidence>
<evidence type="ECO:0000256" key="2">
    <source>
        <dbReference type="ARBA" id="ARBA00004651"/>
    </source>
</evidence>
<dbReference type="PANTHER" id="PTHR30529:SF1">
    <property type="entry name" value="CYTOCHROME B561 HOMOLOG 2"/>
    <property type="match status" value="1"/>
</dbReference>
<evidence type="ECO:0000256" key="9">
    <source>
        <dbReference type="ARBA" id="ARBA00022989"/>
    </source>
</evidence>
<reference evidence="15" key="1">
    <citation type="submission" date="2021-12" db="EMBL/GenBank/DDBJ databases">
        <authorList>
            <person name="Rodrigo-Torres L."/>
            <person name="Arahal R. D."/>
            <person name="Lucena T."/>
        </authorList>
    </citation>
    <scope>NUCLEOTIDE SEQUENCE</scope>
    <source>
        <strain evidence="15">CECT 8267</strain>
    </source>
</reference>
<evidence type="ECO:0000256" key="8">
    <source>
        <dbReference type="ARBA" id="ARBA00022982"/>
    </source>
</evidence>
<keyword evidence="7" id="KW-0479">Metal-binding</keyword>
<feature type="transmembrane region" description="Helical" evidence="13">
    <location>
        <begin position="50"/>
        <end position="69"/>
    </location>
</feature>
<evidence type="ECO:0000256" key="4">
    <source>
        <dbReference type="ARBA" id="ARBA00022475"/>
    </source>
</evidence>
<dbReference type="InterPro" id="IPR016174">
    <property type="entry name" value="Di-haem_cyt_TM"/>
</dbReference>
<evidence type="ECO:0000313" key="16">
    <source>
        <dbReference type="Proteomes" id="UP000838100"/>
    </source>
</evidence>
<accession>A0ABN8EMA6</accession>
<feature type="domain" description="Cytochrome b561 bacterial/Ni-hydrogenase" evidence="14">
    <location>
        <begin position="9"/>
        <end position="180"/>
    </location>
</feature>
<evidence type="ECO:0000259" key="14">
    <source>
        <dbReference type="Pfam" id="PF01292"/>
    </source>
</evidence>
<comment type="caution">
    <text evidence="15">The sequence shown here is derived from an EMBL/GenBank/DDBJ whole genome shotgun (WGS) entry which is preliminary data.</text>
</comment>
<gene>
    <name evidence="15" type="primary">yceJ</name>
    <name evidence="15" type="ORF">SIN8267_02498</name>
</gene>
<keyword evidence="11 13" id="KW-0472">Membrane</keyword>
<keyword evidence="5" id="KW-0349">Heme</keyword>
<keyword evidence="16" id="KW-1185">Reference proteome</keyword>